<keyword evidence="2" id="KW-1185">Reference proteome</keyword>
<proteinExistence type="predicted"/>
<organism evidence="1 2">
    <name type="scientific">Trichogramma kaykai</name>
    <dbReference type="NCBI Taxonomy" id="54128"/>
    <lineage>
        <taxon>Eukaryota</taxon>
        <taxon>Metazoa</taxon>
        <taxon>Ecdysozoa</taxon>
        <taxon>Arthropoda</taxon>
        <taxon>Hexapoda</taxon>
        <taxon>Insecta</taxon>
        <taxon>Pterygota</taxon>
        <taxon>Neoptera</taxon>
        <taxon>Endopterygota</taxon>
        <taxon>Hymenoptera</taxon>
        <taxon>Apocrita</taxon>
        <taxon>Proctotrupomorpha</taxon>
        <taxon>Chalcidoidea</taxon>
        <taxon>Trichogrammatidae</taxon>
        <taxon>Trichogramma</taxon>
    </lineage>
</organism>
<reference evidence="1 2" key="1">
    <citation type="journal article" date="2024" name="bioRxiv">
        <title>A reference genome for Trichogramma kaykai: A tiny desert-dwelling parasitoid wasp with competing sex-ratio distorters.</title>
        <authorList>
            <person name="Culotta J."/>
            <person name="Lindsey A.R."/>
        </authorList>
    </citation>
    <scope>NUCLEOTIDE SEQUENCE [LARGE SCALE GENOMIC DNA]</scope>
    <source>
        <strain evidence="1 2">KSX58</strain>
    </source>
</reference>
<evidence type="ECO:0008006" key="3">
    <source>
        <dbReference type="Google" id="ProtNLM"/>
    </source>
</evidence>
<dbReference type="AlphaFoldDB" id="A0ABD2VU67"/>
<dbReference type="EMBL" id="JBJJXI010000175">
    <property type="protein sequence ID" value="KAL3384322.1"/>
    <property type="molecule type" value="Genomic_DNA"/>
</dbReference>
<sequence>MNNEQILNIIVGLLTDSDQYSYIYIKSKTDHGYKTSSFCRAVQLAASDLHDIDITAQDIMKIWKSARDKFVRLNKKLGIYRSLGPYDQDFYKTFIFLEDHITHKDVVKVTKWQNIFPNEDGLTPEERAELKEALGEDEYNLLWPEPDCDDNESEDDFMEQFPDVSSLLQATDADGNIEMLDEDRDLVMSTIKNIELKGNLEKKLFKKKKVDTEQIDMELASAICQLFNELIGNQPGLENQSEAFTFIMEKIEEFWLDAWF</sequence>
<evidence type="ECO:0000313" key="1">
    <source>
        <dbReference type="EMBL" id="KAL3384322.1"/>
    </source>
</evidence>
<name>A0ABD2VU67_9HYME</name>
<gene>
    <name evidence="1" type="ORF">TKK_019920</name>
</gene>
<comment type="caution">
    <text evidence="1">The sequence shown here is derived from an EMBL/GenBank/DDBJ whole genome shotgun (WGS) entry which is preliminary data.</text>
</comment>
<accession>A0ABD2VU67</accession>
<protein>
    <recommendedName>
        <fullName evidence="3">MADF domain-containing protein</fullName>
    </recommendedName>
</protein>
<evidence type="ECO:0000313" key="2">
    <source>
        <dbReference type="Proteomes" id="UP001627154"/>
    </source>
</evidence>
<dbReference type="Proteomes" id="UP001627154">
    <property type="component" value="Unassembled WGS sequence"/>
</dbReference>